<evidence type="ECO:0000256" key="1">
    <source>
        <dbReference type="ARBA" id="ARBA00022468"/>
    </source>
</evidence>
<dbReference type="InterPro" id="IPR001849">
    <property type="entry name" value="PH_domain"/>
</dbReference>
<protein>
    <submittedName>
        <fullName evidence="10">RAS p21 protein activator 3</fullName>
    </submittedName>
</protein>
<dbReference type="PROSITE" id="PS50004">
    <property type="entry name" value="C2"/>
    <property type="match status" value="2"/>
</dbReference>
<dbReference type="Gene3D" id="2.30.29.30">
    <property type="entry name" value="Pleckstrin-homology domain (PH domain)/Phosphotyrosine-binding domain (PTB)"/>
    <property type="match status" value="1"/>
</dbReference>
<dbReference type="InterPro" id="IPR011993">
    <property type="entry name" value="PH-like_dom_sf"/>
</dbReference>
<dbReference type="SUPFAM" id="SSF49562">
    <property type="entry name" value="C2 domain (Calcium/lipid-binding domain, CaLB)"/>
    <property type="match status" value="2"/>
</dbReference>
<dbReference type="Pfam" id="PF00169">
    <property type="entry name" value="PH"/>
    <property type="match status" value="1"/>
</dbReference>
<feature type="domain" description="C2" evidence="8">
    <location>
        <begin position="91"/>
        <end position="215"/>
    </location>
</feature>
<dbReference type="Pfam" id="PF00779">
    <property type="entry name" value="BTK"/>
    <property type="match status" value="1"/>
</dbReference>
<evidence type="ECO:0000259" key="9">
    <source>
        <dbReference type="PROSITE" id="PS50018"/>
    </source>
</evidence>
<dbReference type="GO" id="GO:0008270">
    <property type="term" value="F:zinc ion binding"/>
    <property type="evidence" value="ECO:0007669"/>
    <property type="project" value="UniProtKB-KW"/>
</dbReference>
<dbReference type="Ensembl" id="ENSCPGT00000013261.1">
    <property type="protein sequence ID" value="ENSCPGP00000012095.1"/>
    <property type="gene ID" value="ENSCPGG00000007782.1"/>
</dbReference>
<keyword evidence="2" id="KW-0479">Metal-binding</keyword>
<feature type="domain" description="Ras-GAP" evidence="9">
    <location>
        <begin position="282"/>
        <end position="476"/>
    </location>
</feature>
<dbReference type="PROSITE" id="PS00509">
    <property type="entry name" value="RAS_GTPASE_ACTIV_1"/>
    <property type="match status" value="1"/>
</dbReference>
<accession>A0A8C3PLW9</accession>
<feature type="domain" description="PH" evidence="7">
    <location>
        <begin position="480"/>
        <end position="582"/>
    </location>
</feature>
<dbReference type="InterPro" id="IPR000008">
    <property type="entry name" value="C2_dom"/>
</dbReference>
<dbReference type="InterPro" id="IPR001936">
    <property type="entry name" value="RasGAP_dom"/>
</dbReference>
<sequence length="725" mass="83652">MRDCYCTVNLDQEEVFRTKIVEKSLCPFYGEDFYCEIPRTFRHLSFYIFDRDVFRRDSIIGKVAIQKEDLQKYHNRDTWFQLQHVDADSEVQGKVHLELRLSEVITDTGVVCHKLCQGLPIVNGQCDPYATVTLAGPSRSEAKKTKVKKKTNNPHFDEVFYFEVGISKEWVIIIWFYYRVDLWNASNLKFGDEFLGELRLPLKFLRQSSSYEAWYFLQPRDNGNKSLKPDDLGSLRLNVVYTEDHVFSSDYYSPLRDLLLKSADVEPVSASAAHILGEVCREKQEAAIPLVRLFLHYGRIVPFISAIANAEVKRTQDPNTIFRGNSLTSKCIDETMKLAGMHYLQVTLKPIIDEICQVHKPCEIDPVKLKDGENLENNRENLRQYVDRIFTVITKSGVSCPTVMCDIFFSLRESAAKRFQGDLDVRYTAVSSFIFLRFFAPAILSPNLFQLTPHHPDPQTSRTLTLISKTIQTLGSLSKSKSVSMFMIKRAQGRKRFGMKNFKKRWFRLTNHEFTYQKSKGDHPLCSIPIENILAVERLEEESFKMKNMFQVIQPERRVLYIQANNCVEAKDWIDILTKVSQCNKKRLTVYHPSAYLNGHWLCCKATADNTPGCTPCTGGLPANIQLDIDGDRETERIYSLFNLYMPKLEKMQEACGSKSVYDGPEEEEYSTFIIDDPKETYKTLKLIIEGVGTLEQEHAQYKRDKFKKTKYGSQKNPLVLSLAL</sequence>
<dbReference type="SMART" id="SM00233">
    <property type="entry name" value="PH"/>
    <property type="match status" value="1"/>
</dbReference>
<proteinExistence type="predicted"/>
<dbReference type="FunFam" id="1.10.506.10:FF:000011">
    <property type="entry name" value="Ras GTPase-activating protein 2 isoform 3"/>
    <property type="match status" value="1"/>
</dbReference>
<dbReference type="GO" id="GO:0035556">
    <property type="term" value="P:intracellular signal transduction"/>
    <property type="evidence" value="ECO:0007669"/>
    <property type="project" value="InterPro"/>
</dbReference>
<dbReference type="Gene3D" id="2.60.40.150">
    <property type="entry name" value="C2 domain"/>
    <property type="match status" value="2"/>
</dbReference>
<dbReference type="InterPro" id="IPR023152">
    <property type="entry name" value="RasGAP_CS"/>
</dbReference>
<evidence type="ECO:0000259" key="7">
    <source>
        <dbReference type="PROSITE" id="PS50003"/>
    </source>
</evidence>
<dbReference type="Pfam" id="PF00616">
    <property type="entry name" value="RasGAP"/>
    <property type="match status" value="2"/>
</dbReference>
<dbReference type="SUPFAM" id="SSF48350">
    <property type="entry name" value="GTPase activation domain, GAP"/>
    <property type="match status" value="1"/>
</dbReference>
<evidence type="ECO:0000256" key="4">
    <source>
        <dbReference type="ARBA" id="ARBA00022771"/>
    </source>
</evidence>
<reference evidence="10" key="1">
    <citation type="submission" date="2025-08" db="UniProtKB">
        <authorList>
            <consortium name="Ensembl"/>
        </authorList>
    </citation>
    <scope>IDENTIFICATION</scope>
</reference>
<dbReference type="PANTHER" id="PTHR10194">
    <property type="entry name" value="RAS GTPASE-ACTIVATING PROTEINS"/>
    <property type="match status" value="1"/>
</dbReference>
<dbReference type="GO" id="GO:0005096">
    <property type="term" value="F:GTPase activator activity"/>
    <property type="evidence" value="ECO:0007669"/>
    <property type="project" value="UniProtKB-KW"/>
</dbReference>
<dbReference type="Gene3D" id="1.10.506.10">
    <property type="entry name" value="GTPase Activation - p120gap, domain 1"/>
    <property type="match status" value="2"/>
</dbReference>
<dbReference type="InterPro" id="IPR035892">
    <property type="entry name" value="C2_domain_sf"/>
</dbReference>
<evidence type="ECO:0000256" key="2">
    <source>
        <dbReference type="ARBA" id="ARBA00022723"/>
    </source>
</evidence>
<name>A0A8C3PLW9_9CHAR</name>
<dbReference type="CDD" id="cd08401">
    <property type="entry name" value="C2A_RasA2_RasA3"/>
    <property type="match status" value="1"/>
</dbReference>
<dbReference type="AlphaFoldDB" id="A0A8C3PLW9"/>
<dbReference type="SUPFAM" id="SSF50729">
    <property type="entry name" value="PH domain-like"/>
    <property type="match status" value="1"/>
</dbReference>
<dbReference type="PRINTS" id="PR00402">
    <property type="entry name" value="TECBTKDOMAIN"/>
</dbReference>
<keyword evidence="5" id="KW-0862">Zinc</keyword>
<dbReference type="SMART" id="SM00323">
    <property type="entry name" value="RasGAP"/>
    <property type="match status" value="1"/>
</dbReference>
<dbReference type="PROSITE" id="PS50018">
    <property type="entry name" value="RAS_GTPASE_ACTIV_2"/>
    <property type="match status" value="1"/>
</dbReference>
<evidence type="ECO:0000256" key="3">
    <source>
        <dbReference type="ARBA" id="ARBA00022737"/>
    </source>
</evidence>
<dbReference type="Pfam" id="PF00168">
    <property type="entry name" value="C2"/>
    <property type="match status" value="2"/>
</dbReference>
<dbReference type="InterPro" id="IPR008936">
    <property type="entry name" value="Rho_GTPase_activation_prot"/>
</dbReference>
<dbReference type="Proteomes" id="UP000694419">
    <property type="component" value="Unplaced"/>
</dbReference>
<dbReference type="InterPro" id="IPR039360">
    <property type="entry name" value="Ras_GTPase"/>
</dbReference>
<dbReference type="InterPro" id="IPR001562">
    <property type="entry name" value="Znf_Btk_motif"/>
</dbReference>
<keyword evidence="11" id="KW-1185">Reference proteome</keyword>
<evidence type="ECO:0000256" key="5">
    <source>
        <dbReference type="ARBA" id="ARBA00022833"/>
    </source>
</evidence>
<evidence type="ECO:0000313" key="10">
    <source>
        <dbReference type="Ensembl" id="ENSCPGP00000012095.1"/>
    </source>
</evidence>
<dbReference type="SMART" id="SM00107">
    <property type="entry name" value="BTK"/>
    <property type="match status" value="1"/>
</dbReference>
<keyword evidence="3" id="KW-0677">Repeat</keyword>
<keyword evidence="4 6" id="KW-0863">Zinc-finger</keyword>
<evidence type="ECO:0000259" key="8">
    <source>
        <dbReference type="PROSITE" id="PS50004"/>
    </source>
</evidence>
<dbReference type="SMART" id="SM00239">
    <property type="entry name" value="C2"/>
    <property type="match status" value="2"/>
</dbReference>
<keyword evidence="1" id="KW-0343">GTPase activation</keyword>
<evidence type="ECO:0000256" key="6">
    <source>
        <dbReference type="PROSITE-ProRule" id="PRU00432"/>
    </source>
</evidence>
<dbReference type="PROSITE" id="PS51113">
    <property type="entry name" value="ZF_BTK"/>
    <property type="match status" value="1"/>
</dbReference>
<reference evidence="10" key="2">
    <citation type="submission" date="2025-09" db="UniProtKB">
        <authorList>
            <consortium name="Ensembl"/>
        </authorList>
    </citation>
    <scope>IDENTIFICATION</scope>
</reference>
<dbReference type="PANTHER" id="PTHR10194:SF53">
    <property type="entry name" value="RAS GTPASE-ACTIVATING PROTEIN 3"/>
    <property type="match status" value="1"/>
</dbReference>
<dbReference type="PROSITE" id="PS50003">
    <property type="entry name" value="PH_DOMAIN"/>
    <property type="match status" value="1"/>
</dbReference>
<organism evidence="10 11">
    <name type="scientific">Calidris pygmaea</name>
    <name type="common">Spoon-billed sandpiper</name>
    <dbReference type="NCBI Taxonomy" id="425635"/>
    <lineage>
        <taxon>Eukaryota</taxon>
        <taxon>Metazoa</taxon>
        <taxon>Chordata</taxon>
        <taxon>Craniata</taxon>
        <taxon>Vertebrata</taxon>
        <taxon>Euteleostomi</taxon>
        <taxon>Archelosauria</taxon>
        <taxon>Archosauria</taxon>
        <taxon>Dinosauria</taxon>
        <taxon>Saurischia</taxon>
        <taxon>Theropoda</taxon>
        <taxon>Coelurosauria</taxon>
        <taxon>Aves</taxon>
        <taxon>Neognathae</taxon>
        <taxon>Neoaves</taxon>
        <taxon>Charadriiformes</taxon>
        <taxon>Scolopacidae</taxon>
        <taxon>Calidris</taxon>
    </lineage>
</organism>
<evidence type="ECO:0000313" key="11">
    <source>
        <dbReference type="Proteomes" id="UP000694419"/>
    </source>
</evidence>
<feature type="domain" description="C2" evidence="8">
    <location>
        <begin position="1"/>
        <end position="80"/>
    </location>
</feature>